<sequence length="249" mass="28560">MSHDHNGRLKGRDNMGVWLWLIIIIFTVIIALFLIVSITKLTITLSLYHGNDNDHFTIKFRAWHGLIKYTLDIPYMKLDEDGPNIVFEEDKQMGEKEDKSKQKKSTKKVTPNDFLKTIHDAKELLVHVREMHRIIKHFLSKVIIDNVHWHTLIGSGDAATTGTLSGAIWAAKGSLIGVISNYMRLQKMPDLNVIPSFQRPIIQTSFSCIIQFRLGNAILVGIKLLRYWRGRADFKTKPLSIFSDEKHSV</sequence>
<dbReference type="InterPro" id="IPR021338">
    <property type="entry name" value="DUF2953"/>
</dbReference>
<keyword evidence="2" id="KW-0472">Membrane</keyword>
<dbReference type="Pfam" id="PF11167">
    <property type="entry name" value="DUF2953"/>
    <property type="match status" value="1"/>
</dbReference>
<comment type="caution">
    <text evidence="3">The sequence shown here is derived from an EMBL/GenBank/DDBJ whole genome shotgun (WGS) entry which is preliminary data.</text>
</comment>
<gene>
    <name evidence="3" type="ORF">ACFSUL_12630</name>
</gene>
<dbReference type="EMBL" id="JBHUMF010000030">
    <property type="protein sequence ID" value="MFD2681591.1"/>
    <property type="molecule type" value="Genomic_DNA"/>
</dbReference>
<protein>
    <submittedName>
        <fullName evidence="3">DUF2953 domain-containing protein</fullName>
    </submittedName>
</protein>
<evidence type="ECO:0000256" key="1">
    <source>
        <dbReference type="SAM" id="MobiDB-lite"/>
    </source>
</evidence>
<evidence type="ECO:0000313" key="4">
    <source>
        <dbReference type="Proteomes" id="UP001597506"/>
    </source>
</evidence>
<accession>A0ABW5RTD9</accession>
<feature type="region of interest" description="Disordered" evidence="1">
    <location>
        <begin position="89"/>
        <end position="108"/>
    </location>
</feature>
<organism evidence="3 4">
    <name type="scientific">Bacillus seohaeanensis</name>
    <dbReference type="NCBI Taxonomy" id="284580"/>
    <lineage>
        <taxon>Bacteria</taxon>
        <taxon>Bacillati</taxon>
        <taxon>Bacillota</taxon>
        <taxon>Bacilli</taxon>
        <taxon>Bacillales</taxon>
        <taxon>Bacillaceae</taxon>
        <taxon>Bacillus</taxon>
    </lineage>
</organism>
<proteinExistence type="predicted"/>
<keyword evidence="2" id="KW-1133">Transmembrane helix</keyword>
<reference evidence="4" key="1">
    <citation type="journal article" date="2019" name="Int. J. Syst. Evol. Microbiol.">
        <title>The Global Catalogue of Microorganisms (GCM) 10K type strain sequencing project: providing services to taxonomists for standard genome sequencing and annotation.</title>
        <authorList>
            <consortium name="The Broad Institute Genomics Platform"/>
            <consortium name="The Broad Institute Genome Sequencing Center for Infectious Disease"/>
            <person name="Wu L."/>
            <person name="Ma J."/>
        </authorList>
    </citation>
    <scope>NUCLEOTIDE SEQUENCE [LARGE SCALE GENOMIC DNA]</scope>
    <source>
        <strain evidence="4">KCTC 3913</strain>
    </source>
</reference>
<keyword evidence="2" id="KW-0812">Transmembrane</keyword>
<evidence type="ECO:0000256" key="2">
    <source>
        <dbReference type="SAM" id="Phobius"/>
    </source>
</evidence>
<feature type="compositionally biased region" description="Basic and acidic residues" evidence="1">
    <location>
        <begin position="89"/>
        <end position="100"/>
    </location>
</feature>
<feature type="transmembrane region" description="Helical" evidence="2">
    <location>
        <begin position="17"/>
        <end position="38"/>
    </location>
</feature>
<dbReference type="Proteomes" id="UP001597506">
    <property type="component" value="Unassembled WGS sequence"/>
</dbReference>
<evidence type="ECO:0000313" key="3">
    <source>
        <dbReference type="EMBL" id="MFD2681591.1"/>
    </source>
</evidence>
<name>A0ABW5RTD9_9BACI</name>
<dbReference type="RefSeq" id="WP_377935928.1">
    <property type="nucleotide sequence ID" value="NZ_JBHUMF010000030.1"/>
</dbReference>
<keyword evidence="4" id="KW-1185">Reference proteome</keyword>